<dbReference type="AlphaFoldDB" id="A0A919MYD1"/>
<comment type="similarity">
    <text evidence="1">Belongs to the peptidase C40 family.</text>
</comment>
<dbReference type="InterPro" id="IPR051794">
    <property type="entry name" value="PG_Endopeptidase_C40"/>
</dbReference>
<keyword evidence="4" id="KW-0788">Thiol protease</keyword>
<evidence type="ECO:0000256" key="2">
    <source>
        <dbReference type="ARBA" id="ARBA00022670"/>
    </source>
</evidence>
<protein>
    <recommendedName>
        <fullName evidence="6">NlpC/P60 domain-containing protein</fullName>
    </recommendedName>
</protein>
<keyword evidence="8" id="KW-1185">Reference proteome</keyword>
<evidence type="ECO:0000256" key="3">
    <source>
        <dbReference type="ARBA" id="ARBA00022801"/>
    </source>
</evidence>
<feature type="chain" id="PRO_5037564184" description="NlpC/P60 domain-containing protein" evidence="5">
    <location>
        <begin position="41"/>
        <end position="270"/>
    </location>
</feature>
<reference evidence="7" key="1">
    <citation type="submission" date="2021-01" db="EMBL/GenBank/DDBJ databases">
        <title>Whole genome shotgun sequence of Actinoplanes rishiriensis NBRC 108556.</title>
        <authorList>
            <person name="Komaki H."/>
            <person name="Tamura T."/>
        </authorList>
    </citation>
    <scope>NUCLEOTIDE SEQUENCE</scope>
    <source>
        <strain evidence="7">NBRC 108556</strain>
    </source>
</reference>
<organism evidence="7 8">
    <name type="scientific">Paractinoplanes rishiriensis</name>
    <dbReference type="NCBI Taxonomy" id="1050105"/>
    <lineage>
        <taxon>Bacteria</taxon>
        <taxon>Bacillati</taxon>
        <taxon>Actinomycetota</taxon>
        <taxon>Actinomycetes</taxon>
        <taxon>Micromonosporales</taxon>
        <taxon>Micromonosporaceae</taxon>
        <taxon>Paractinoplanes</taxon>
    </lineage>
</organism>
<dbReference type="Pfam" id="PF00877">
    <property type="entry name" value="NLPC_P60"/>
    <property type="match status" value="1"/>
</dbReference>
<gene>
    <name evidence="7" type="ORF">Ari01nite_43400</name>
</gene>
<keyword evidence="2" id="KW-0645">Protease</keyword>
<dbReference type="GO" id="GO:0006508">
    <property type="term" value="P:proteolysis"/>
    <property type="evidence" value="ECO:0007669"/>
    <property type="project" value="UniProtKB-KW"/>
</dbReference>
<dbReference type="EMBL" id="BOMV01000051">
    <property type="protein sequence ID" value="GIE96875.1"/>
    <property type="molecule type" value="Genomic_DNA"/>
</dbReference>
<proteinExistence type="inferred from homology"/>
<dbReference type="Proteomes" id="UP000636960">
    <property type="component" value="Unassembled WGS sequence"/>
</dbReference>
<evidence type="ECO:0000313" key="7">
    <source>
        <dbReference type="EMBL" id="GIE96875.1"/>
    </source>
</evidence>
<name>A0A919MYD1_9ACTN</name>
<comment type="caution">
    <text evidence="7">The sequence shown here is derived from an EMBL/GenBank/DDBJ whole genome shotgun (WGS) entry which is preliminary data.</text>
</comment>
<evidence type="ECO:0000256" key="1">
    <source>
        <dbReference type="ARBA" id="ARBA00007074"/>
    </source>
</evidence>
<dbReference type="PANTHER" id="PTHR47359">
    <property type="entry name" value="PEPTIDOGLYCAN DL-ENDOPEPTIDASE CWLO"/>
    <property type="match status" value="1"/>
</dbReference>
<dbReference type="GO" id="GO:0008234">
    <property type="term" value="F:cysteine-type peptidase activity"/>
    <property type="evidence" value="ECO:0007669"/>
    <property type="project" value="UniProtKB-KW"/>
</dbReference>
<dbReference type="PANTHER" id="PTHR47359:SF3">
    <property type="entry name" value="NLP_P60 DOMAIN-CONTAINING PROTEIN-RELATED"/>
    <property type="match status" value="1"/>
</dbReference>
<evidence type="ECO:0000256" key="5">
    <source>
        <dbReference type="SAM" id="SignalP"/>
    </source>
</evidence>
<dbReference type="InterPro" id="IPR038765">
    <property type="entry name" value="Papain-like_cys_pep_sf"/>
</dbReference>
<evidence type="ECO:0000256" key="4">
    <source>
        <dbReference type="ARBA" id="ARBA00022807"/>
    </source>
</evidence>
<dbReference type="PROSITE" id="PS51935">
    <property type="entry name" value="NLPC_P60"/>
    <property type="match status" value="1"/>
</dbReference>
<dbReference type="Gene3D" id="3.90.1720.10">
    <property type="entry name" value="endopeptidase domain like (from Nostoc punctiforme)"/>
    <property type="match status" value="1"/>
</dbReference>
<keyword evidence="3" id="KW-0378">Hydrolase</keyword>
<evidence type="ECO:0000313" key="8">
    <source>
        <dbReference type="Proteomes" id="UP000636960"/>
    </source>
</evidence>
<feature type="domain" description="NlpC/P60" evidence="6">
    <location>
        <begin position="153"/>
        <end position="270"/>
    </location>
</feature>
<keyword evidence="5" id="KW-0732">Signal</keyword>
<accession>A0A919MYD1</accession>
<sequence length="270" mass="29055">MHTHTSSRRRRLSVGTGTVALSLGLCLCAGQLVATPAASAAATAPVVQAAAATKVKPAVRTTVSTKTVRWGNQVRVTARYFNPSTGKAVTSGTVRLQTWRGGKWINWTSKTVSSSGTVNLYAKPKTSAYFRAVYLGNGAYTSHTGQKLRITVKASGAKIIAQAKTHVGARYLYGAAGPKRFDCSGFTKYVYKKAAGKKLPHKANSQQRHGKSIAKSKKQVGDLIIFRSGSYGYHAAIYAGNGYMYDSPHSGAKVSKRKMFSKNYVVRRLV</sequence>
<dbReference type="SUPFAM" id="SSF54001">
    <property type="entry name" value="Cysteine proteinases"/>
    <property type="match status" value="1"/>
</dbReference>
<feature type="signal peptide" evidence="5">
    <location>
        <begin position="1"/>
        <end position="40"/>
    </location>
</feature>
<evidence type="ECO:0000259" key="6">
    <source>
        <dbReference type="PROSITE" id="PS51935"/>
    </source>
</evidence>
<dbReference type="InterPro" id="IPR000064">
    <property type="entry name" value="NLP_P60_dom"/>
</dbReference>
<dbReference type="RefSeq" id="WP_239162897.1">
    <property type="nucleotide sequence ID" value="NZ_BOMV01000051.1"/>
</dbReference>